<keyword evidence="1" id="KW-0472">Membrane</keyword>
<keyword evidence="1" id="KW-1133">Transmembrane helix</keyword>
<dbReference type="RefSeq" id="WP_252867897.1">
    <property type="nucleotide sequence ID" value="NZ_CP099598.1"/>
</dbReference>
<keyword evidence="3" id="KW-1185">Reference proteome</keyword>
<protein>
    <submittedName>
        <fullName evidence="2">Uncharacterized protein</fullName>
    </submittedName>
</protein>
<reference evidence="2" key="1">
    <citation type="submission" date="2022-06" db="EMBL/GenBank/DDBJ databases">
        <title>Investigating genetic diversity within the most abundant and prevalent non-pathogenic leaf-associated bacterial species interacting with Arabidopsis thaliana in natural habitats.</title>
        <authorList>
            <person name="Ramirez-Sanchez D."/>
            <person name="Gibelin-Viala C."/>
            <person name="Mayjonade B."/>
            <person name="Duflos R."/>
            <person name="Belmonte E."/>
            <person name="Pailler V."/>
            <person name="Bartoli C."/>
            <person name="Carrere S."/>
            <person name="Vailleau F."/>
            <person name="Roux F."/>
        </authorList>
    </citation>
    <scope>NUCLEOTIDE SEQUENCE</scope>
    <source>
        <strain evidence="2">OTU6ESPEB1</strain>
    </source>
</reference>
<proteinExistence type="predicted"/>
<sequence length="54" mass="6083">MSLTMTIVMLIAGWLAVATAMLWGVLRISRRHHPVQTMPVEETEKHPVRHAAAH</sequence>
<organism evidence="2 3">
    <name type="scientific">Pseudomonas siliginis</name>
    <dbReference type="NCBI Taxonomy" id="2842346"/>
    <lineage>
        <taxon>Bacteria</taxon>
        <taxon>Pseudomonadati</taxon>
        <taxon>Pseudomonadota</taxon>
        <taxon>Gammaproteobacteria</taxon>
        <taxon>Pseudomonadales</taxon>
        <taxon>Pseudomonadaceae</taxon>
        <taxon>Pseudomonas</taxon>
    </lineage>
</organism>
<keyword evidence="1" id="KW-0812">Transmembrane</keyword>
<dbReference type="EMBL" id="CP099599">
    <property type="protein sequence ID" value="UST83206.1"/>
    <property type="molecule type" value="Genomic_DNA"/>
</dbReference>
<name>A0ABY5C7E7_9PSED</name>
<evidence type="ECO:0000313" key="3">
    <source>
        <dbReference type="Proteomes" id="UP001056851"/>
    </source>
</evidence>
<gene>
    <name evidence="2" type="ORF">NF677_16855</name>
</gene>
<evidence type="ECO:0000256" key="1">
    <source>
        <dbReference type="SAM" id="Phobius"/>
    </source>
</evidence>
<dbReference type="Proteomes" id="UP001056851">
    <property type="component" value="Chromosome"/>
</dbReference>
<accession>A0ABY5C7E7</accession>
<evidence type="ECO:0000313" key="2">
    <source>
        <dbReference type="EMBL" id="UST83206.1"/>
    </source>
</evidence>
<dbReference type="GeneID" id="75194418"/>
<feature type="transmembrane region" description="Helical" evidence="1">
    <location>
        <begin position="6"/>
        <end position="26"/>
    </location>
</feature>